<dbReference type="SMART" id="SM00267">
    <property type="entry name" value="GGDEF"/>
    <property type="match status" value="1"/>
</dbReference>
<sequence length="580" mass="64462">MTALFFCALMQASHASKTPEITDAGAFLDQTESLRIKDHRHFAERLAQIHRESPALTMAEQWHLRYLDALESSLEGNYAAAEKPLHEVIDHSGDPMLAAKASALLMNNLAVERRYEDAFKLAQQLTIDLPRIQDKTVRLQVLSYLSQMLNLAGQTDLAIKYAHMMEDTVPSVTNSCYARSKLVAALYNAKRLTSSSPELKQVINTCEAAGQPILTTTGQLILGTLFLEEHQPAKTLSLLDRIAPAIRLNQYYPHALSAQAQRAQAYEQLGEDEYARKAALAALAMASPNDISDYLKDAYEVLYRVAKRHDDTASALVYYEHYVAQNKGSLDDAAAQALAYQTVQQRVLTRKLETEELSKQNSVLKLQQALDAKAAEASRLYITLLIILLAAIAFWLFRTLHSQKRFKRMAIRDGLTGIFNHQHFISEAGRVLRLMEKRRGHACLMSIDLDHFKQVNDTHGHVMGDAVLKHAVAICQQHLRPVDLFGRLGGEEFGILLHECCHNQGMDIANQIRLAIEASPMEKDGSAISISASVGLAATDTSGYELLRLCTEADAALYRAKRAGRNRVIADTESDGLLEA</sequence>
<organism evidence="5 6">
    <name type="scientific">Rhodanobacter terrae</name>
    <dbReference type="NCBI Taxonomy" id="418647"/>
    <lineage>
        <taxon>Bacteria</taxon>
        <taxon>Pseudomonadati</taxon>
        <taxon>Pseudomonadota</taxon>
        <taxon>Gammaproteobacteria</taxon>
        <taxon>Lysobacterales</taxon>
        <taxon>Rhodanobacteraceae</taxon>
        <taxon>Rhodanobacter</taxon>
    </lineage>
</organism>
<comment type="catalytic activity">
    <reaction evidence="2">
        <text>2 GTP = 3',3'-c-di-GMP + 2 diphosphate</text>
        <dbReference type="Rhea" id="RHEA:24898"/>
        <dbReference type="ChEBI" id="CHEBI:33019"/>
        <dbReference type="ChEBI" id="CHEBI:37565"/>
        <dbReference type="ChEBI" id="CHEBI:58805"/>
        <dbReference type="EC" id="2.7.7.65"/>
    </reaction>
</comment>
<dbReference type="PANTHER" id="PTHR45138">
    <property type="entry name" value="REGULATORY COMPONENTS OF SENSORY TRANSDUCTION SYSTEM"/>
    <property type="match status" value="1"/>
</dbReference>
<evidence type="ECO:0000313" key="5">
    <source>
        <dbReference type="EMBL" id="MFC5579882.1"/>
    </source>
</evidence>
<accession>A0ABW0SS82</accession>
<dbReference type="InterPro" id="IPR029787">
    <property type="entry name" value="Nucleotide_cyclase"/>
</dbReference>
<dbReference type="EC" id="2.7.7.65" evidence="1"/>
<dbReference type="Pfam" id="PF00990">
    <property type="entry name" value="GGDEF"/>
    <property type="match status" value="1"/>
</dbReference>
<gene>
    <name evidence="5" type="ORF">ACFPPB_01945</name>
</gene>
<dbReference type="PROSITE" id="PS50887">
    <property type="entry name" value="GGDEF"/>
    <property type="match status" value="1"/>
</dbReference>
<feature type="transmembrane region" description="Helical" evidence="3">
    <location>
        <begin position="380"/>
        <end position="400"/>
    </location>
</feature>
<evidence type="ECO:0000256" key="1">
    <source>
        <dbReference type="ARBA" id="ARBA00012528"/>
    </source>
</evidence>
<dbReference type="CDD" id="cd01949">
    <property type="entry name" value="GGDEF"/>
    <property type="match status" value="1"/>
</dbReference>
<evidence type="ECO:0000313" key="6">
    <source>
        <dbReference type="Proteomes" id="UP001596111"/>
    </source>
</evidence>
<keyword evidence="3" id="KW-1133">Transmembrane helix</keyword>
<evidence type="ECO:0000256" key="2">
    <source>
        <dbReference type="ARBA" id="ARBA00034247"/>
    </source>
</evidence>
<keyword evidence="6" id="KW-1185">Reference proteome</keyword>
<evidence type="ECO:0000256" key="3">
    <source>
        <dbReference type="SAM" id="Phobius"/>
    </source>
</evidence>
<dbReference type="InterPro" id="IPR000160">
    <property type="entry name" value="GGDEF_dom"/>
</dbReference>
<keyword evidence="3" id="KW-0812">Transmembrane</keyword>
<feature type="domain" description="GGDEF" evidence="4">
    <location>
        <begin position="440"/>
        <end position="573"/>
    </location>
</feature>
<dbReference type="RefSeq" id="WP_377323881.1">
    <property type="nucleotide sequence ID" value="NZ_JBHSNG010000002.1"/>
</dbReference>
<dbReference type="NCBIfam" id="TIGR00254">
    <property type="entry name" value="GGDEF"/>
    <property type="match status" value="1"/>
</dbReference>
<reference evidence="6" key="1">
    <citation type="journal article" date="2019" name="Int. J. Syst. Evol. Microbiol.">
        <title>The Global Catalogue of Microorganisms (GCM) 10K type strain sequencing project: providing services to taxonomists for standard genome sequencing and annotation.</title>
        <authorList>
            <consortium name="The Broad Institute Genomics Platform"/>
            <consortium name="The Broad Institute Genome Sequencing Center for Infectious Disease"/>
            <person name="Wu L."/>
            <person name="Ma J."/>
        </authorList>
    </citation>
    <scope>NUCLEOTIDE SEQUENCE [LARGE SCALE GENOMIC DNA]</scope>
    <source>
        <strain evidence="6">CGMCC 1.13587</strain>
    </source>
</reference>
<keyword evidence="3" id="KW-0472">Membrane</keyword>
<dbReference type="InterPro" id="IPR050469">
    <property type="entry name" value="Diguanylate_Cyclase"/>
</dbReference>
<protein>
    <recommendedName>
        <fullName evidence="1">diguanylate cyclase</fullName>
        <ecNumber evidence="1">2.7.7.65</ecNumber>
    </recommendedName>
</protein>
<proteinExistence type="predicted"/>
<dbReference type="Proteomes" id="UP001596111">
    <property type="component" value="Unassembled WGS sequence"/>
</dbReference>
<evidence type="ECO:0000259" key="4">
    <source>
        <dbReference type="PROSITE" id="PS50887"/>
    </source>
</evidence>
<dbReference type="SUPFAM" id="SSF55073">
    <property type="entry name" value="Nucleotide cyclase"/>
    <property type="match status" value="1"/>
</dbReference>
<dbReference type="Gene3D" id="3.30.70.270">
    <property type="match status" value="1"/>
</dbReference>
<name>A0ABW0SS82_9GAMM</name>
<dbReference type="InterPro" id="IPR043128">
    <property type="entry name" value="Rev_trsase/Diguanyl_cyclase"/>
</dbReference>
<dbReference type="EMBL" id="JBHSNG010000002">
    <property type="protein sequence ID" value="MFC5579882.1"/>
    <property type="molecule type" value="Genomic_DNA"/>
</dbReference>
<dbReference type="PANTHER" id="PTHR45138:SF9">
    <property type="entry name" value="DIGUANYLATE CYCLASE DGCM-RELATED"/>
    <property type="match status" value="1"/>
</dbReference>
<comment type="caution">
    <text evidence="5">The sequence shown here is derived from an EMBL/GenBank/DDBJ whole genome shotgun (WGS) entry which is preliminary data.</text>
</comment>